<evidence type="ECO:0000256" key="2">
    <source>
        <dbReference type="SAM" id="Phobius"/>
    </source>
</evidence>
<feature type="region of interest" description="Disordered" evidence="1">
    <location>
        <begin position="84"/>
        <end position="105"/>
    </location>
</feature>
<dbReference type="EMBL" id="JADCNL010000008">
    <property type="protein sequence ID" value="KAG0469937.1"/>
    <property type="molecule type" value="Genomic_DNA"/>
</dbReference>
<organism evidence="3 5">
    <name type="scientific">Vanilla planifolia</name>
    <name type="common">Vanilla</name>
    <dbReference type="NCBI Taxonomy" id="51239"/>
    <lineage>
        <taxon>Eukaryota</taxon>
        <taxon>Viridiplantae</taxon>
        <taxon>Streptophyta</taxon>
        <taxon>Embryophyta</taxon>
        <taxon>Tracheophyta</taxon>
        <taxon>Spermatophyta</taxon>
        <taxon>Magnoliopsida</taxon>
        <taxon>Liliopsida</taxon>
        <taxon>Asparagales</taxon>
        <taxon>Orchidaceae</taxon>
        <taxon>Vanilloideae</taxon>
        <taxon>Vanilleae</taxon>
        <taxon>Vanilla</taxon>
    </lineage>
</organism>
<dbReference type="EMBL" id="JADCNM010000008">
    <property type="protein sequence ID" value="KAG0471492.1"/>
    <property type="molecule type" value="Genomic_DNA"/>
</dbReference>
<accession>A0A835QJ85</accession>
<comment type="caution">
    <text evidence="3">The sequence shown here is derived from an EMBL/GenBank/DDBJ whole genome shotgun (WGS) entry which is preliminary data.</text>
</comment>
<feature type="compositionally biased region" description="Basic and acidic residues" evidence="1">
    <location>
        <begin position="90"/>
        <end position="101"/>
    </location>
</feature>
<evidence type="ECO:0000313" key="5">
    <source>
        <dbReference type="Proteomes" id="UP000636800"/>
    </source>
</evidence>
<dbReference type="PANTHER" id="PTHR33264:SF8">
    <property type="entry name" value="EXPRESSED PROTEIN"/>
    <property type="match status" value="1"/>
</dbReference>
<dbReference type="PANTHER" id="PTHR33264">
    <property type="entry name" value="EXPRESSED PROTEIN"/>
    <property type="match status" value="1"/>
</dbReference>
<evidence type="ECO:0000313" key="4">
    <source>
        <dbReference type="EMBL" id="KAG0471492.1"/>
    </source>
</evidence>
<evidence type="ECO:0000313" key="6">
    <source>
        <dbReference type="Proteomes" id="UP000639772"/>
    </source>
</evidence>
<evidence type="ECO:0008006" key="7">
    <source>
        <dbReference type="Google" id="ProtNLM"/>
    </source>
</evidence>
<gene>
    <name evidence="4" type="ORF">HPP92_016038</name>
    <name evidence="3" type="ORF">HPP92_016637</name>
</gene>
<sequence length="157" mass="16597">MRSTRTIGGNCNLDMSQSLVAEGAPAAESPKKTKLLAEAAGGTAAGCAAVVCCLSFGIVSVVTLTAAKFPAEIGRRTVRRMKRRIASGKGKRDTGGHEEFGTKPLNSVADASMSKVAAETGMLWPSKSPAEEVSEMEKKMLPQFYGAGFWRSPSQRE</sequence>
<dbReference type="OrthoDB" id="695262at2759"/>
<evidence type="ECO:0000256" key="1">
    <source>
        <dbReference type="SAM" id="MobiDB-lite"/>
    </source>
</evidence>
<keyword evidence="2" id="KW-0472">Membrane</keyword>
<feature type="transmembrane region" description="Helical" evidence="2">
    <location>
        <begin position="43"/>
        <end position="67"/>
    </location>
</feature>
<keyword evidence="5" id="KW-1185">Reference proteome</keyword>
<dbReference type="Proteomes" id="UP000636800">
    <property type="component" value="Unassembled WGS sequence"/>
</dbReference>
<dbReference type="Proteomes" id="UP000639772">
    <property type="component" value="Unassembled WGS sequence"/>
</dbReference>
<name>A0A835QJ85_VANPL</name>
<dbReference type="AlphaFoldDB" id="A0A835QJ85"/>
<keyword evidence="2" id="KW-0812">Transmembrane</keyword>
<proteinExistence type="predicted"/>
<keyword evidence="2" id="KW-1133">Transmembrane helix</keyword>
<evidence type="ECO:0000313" key="3">
    <source>
        <dbReference type="EMBL" id="KAG0469937.1"/>
    </source>
</evidence>
<protein>
    <recommendedName>
        <fullName evidence="7">Pollen preferential protein</fullName>
    </recommendedName>
</protein>
<reference evidence="5 6" key="1">
    <citation type="journal article" date="2020" name="Nat. Food">
        <title>A phased Vanilla planifolia genome enables genetic improvement of flavour and production.</title>
        <authorList>
            <person name="Hasing T."/>
            <person name="Tang H."/>
            <person name="Brym M."/>
            <person name="Khazi F."/>
            <person name="Huang T."/>
            <person name="Chambers A.H."/>
        </authorList>
    </citation>
    <scope>NUCLEOTIDE SEQUENCE [LARGE SCALE GENOMIC DNA]</scope>
    <source>
        <tissue evidence="3">Leaf</tissue>
    </source>
</reference>